<dbReference type="AlphaFoldDB" id="A0A1E3HIP4"/>
<keyword evidence="2" id="KW-0175">Coiled coil</keyword>
<feature type="domain" description="Autophagy-related protein 16" evidence="4">
    <location>
        <begin position="12"/>
        <end position="192"/>
    </location>
</feature>
<comment type="caution">
    <text evidence="5">The sequence shown here is derived from an EMBL/GenBank/DDBJ whole genome shotgun (WGS) entry which is preliminary data.</text>
</comment>
<evidence type="ECO:0000313" key="6">
    <source>
        <dbReference type="Proteomes" id="UP000094065"/>
    </source>
</evidence>
<dbReference type="GeneID" id="30157451"/>
<dbReference type="RefSeq" id="XP_018991753.1">
    <property type="nucleotide sequence ID" value="XM_019140602.1"/>
</dbReference>
<dbReference type="InterPro" id="IPR013923">
    <property type="entry name" value="Autophagy-rel_prot_16_dom"/>
</dbReference>
<sequence length="441" mass="48241">MSLGHPEWQAQIRQRLVDNQANAEGYREIIQQYGKLAKSAKDLKTRNKTLMKTGGGGGGEADGSNPLLKYLDQELTSLRSEISELYRSQAATQNKQLASAELLRERDEEVMNLRDEMRNLRDARDRLQRKDEEWEQRWKAREVDMVTLSDEVMSLNLEISGLSKREKALMADNANLLQRWIDKMNSQADMMNENFEREKGGLAFAELKDDGQEGDAFEFVSAAGSETGDDETTPRKEKPKPKTSRPASATSTTSSRAPPPKAKVPAAPAAKPSTTRTSLAPTAPRTAPRASSTSKPPLPSVPAEKQSIKRSLTPRSSRPSLAPSPTPSTASTATTATQRTVRKPSGVSEVQKKEVTPKSTPDKDSPRARVTSQTSQVARRSPSAHSLGGKSVRDKIKAMEGSGTLKQPLPSPPKTGSTSPSKGKERQEVLRDSPKKGEGFQ</sequence>
<feature type="coiled-coil region" evidence="2">
    <location>
        <begin position="103"/>
        <end position="137"/>
    </location>
</feature>
<proteinExistence type="inferred from homology"/>
<feature type="compositionally biased region" description="Low complexity" evidence="3">
    <location>
        <begin position="310"/>
        <end position="337"/>
    </location>
</feature>
<name>A0A1E3HIP4_9TREE</name>
<protein>
    <recommendedName>
        <fullName evidence="4">Autophagy-related protein 16 domain-containing protein</fullName>
    </recommendedName>
</protein>
<reference evidence="5 6" key="1">
    <citation type="submission" date="2016-06" db="EMBL/GenBank/DDBJ databases">
        <title>Evolution of pathogenesis and genome organization in the Tremellales.</title>
        <authorList>
            <person name="Cuomo C."/>
            <person name="Litvintseva A."/>
            <person name="Heitman J."/>
            <person name="Chen Y."/>
            <person name="Sun S."/>
            <person name="Springer D."/>
            <person name="Dromer F."/>
            <person name="Young S."/>
            <person name="Zeng Q."/>
            <person name="Chapman S."/>
            <person name="Gujja S."/>
            <person name="Saif S."/>
            <person name="Birren B."/>
        </authorList>
    </citation>
    <scope>NUCLEOTIDE SEQUENCE [LARGE SCALE GENOMIC DNA]</scope>
    <source>
        <strain evidence="5 6">CBS 6039</strain>
    </source>
</reference>
<evidence type="ECO:0000256" key="2">
    <source>
        <dbReference type="SAM" id="Coils"/>
    </source>
</evidence>
<feature type="compositionally biased region" description="Low complexity" evidence="3">
    <location>
        <begin position="244"/>
        <end position="256"/>
    </location>
</feature>
<evidence type="ECO:0000259" key="4">
    <source>
        <dbReference type="Pfam" id="PF08614"/>
    </source>
</evidence>
<dbReference type="STRING" id="1295533.A0A1E3HIP4"/>
<keyword evidence="6" id="KW-1185">Reference proteome</keyword>
<evidence type="ECO:0000256" key="1">
    <source>
        <dbReference type="ARBA" id="ARBA00005331"/>
    </source>
</evidence>
<dbReference type="Pfam" id="PF08614">
    <property type="entry name" value="ATG16"/>
    <property type="match status" value="1"/>
</dbReference>
<organism evidence="5 6">
    <name type="scientific">Cryptococcus amylolentus CBS 6039</name>
    <dbReference type="NCBI Taxonomy" id="1295533"/>
    <lineage>
        <taxon>Eukaryota</taxon>
        <taxon>Fungi</taxon>
        <taxon>Dikarya</taxon>
        <taxon>Basidiomycota</taxon>
        <taxon>Agaricomycotina</taxon>
        <taxon>Tremellomycetes</taxon>
        <taxon>Tremellales</taxon>
        <taxon>Cryptococcaceae</taxon>
        <taxon>Cryptococcus</taxon>
    </lineage>
</organism>
<dbReference type="EMBL" id="AWGJ01000009">
    <property type="protein sequence ID" value="ODN76222.1"/>
    <property type="molecule type" value="Genomic_DNA"/>
</dbReference>
<evidence type="ECO:0000256" key="3">
    <source>
        <dbReference type="SAM" id="MobiDB-lite"/>
    </source>
</evidence>
<feature type="compositionally biased region" description="Basic and acidic residues" evidence="3">
    <location>
        <begin position="422"/>
        <end position="441"/>
    </location>
</feature>
<dbReference type="OrthoDB" id="8949486at2759"/>
<evidence type="ECO:0000313" key="5">
    <source>
        <dbReference type="EMBL" id="ODN76222.1"/>
    </source>
</evidence>
<dbReference type="Proteomes" id="UP000094065">
    <property type="component" value="Unassembled WGS sequence"/>
</dbReference>
<feature type="compositionally biased region" description="Basic and acidic residues" evidence="3">
    <location>
        <begin position="350"/>
        <end position="367"/>
    </location>
</feature>
<feature type="compositionally biased region" description="Low complexity" evidence="3">
    <location>
        <begin position="263"/>
        <end position="294"/>
    </location>
</feature>
<feature type="region of interest" description="Disordered" evidence="3">
    <location>
        <begin position="222"/>
        <end position="441"/>
    </location>
</feature>
<comment type="similarity">
    <text evidence="1">Belongs to the ATG16 family.</text>
</comment>
<dbReference type="Gene3D" id="1.20.5.170">
    <property type="match status" value="1"/>
</dbReference>
<gene>
    <name evidence="5" type="ORF">L202_06142</name>
</gene>
<accession>A0A1E3HIP4</accession>